<organism evidence="1 2">
    <name type="scientific">Araneus ventricosus</name>
    <name type="common">Orbweaver spider</name>
    <name type="synonym">Epeira ventricosa</name>
    <dbReference type="NCBI Taxonomy" id="182803"/>
    <lineage>
        <taxon>Eukaryota</taxon>
        <taxon>Metazoa</taxon>
        <taxon>Ecdysozoa</taxon>
        <taxon>Arthropoda</taxon>
        <taxon>Chelicerata</taxon>
        <taxon>Arachnida</taxon>
        <taxon>Araneae</taxon>
        <taxon>Araneomorphae</taxon>
        <taxon>Entelegynae</taxon>
        <taxon>Araneoidea</taxon>
        <taxon>Araneidae</taxon>
        <taxon>Araneus</taxon>
    </lineage>
</organism>
<reference evidence="1 2" key="1">
    <citation type="journal article" date="2019" name="Sci. Rep.">
        <title>Orb-weaving spider Araneus ventricosus genome elucidates the spidroin gene catalogue.</title>
        <authorList>
            <person name="Kono N."/>
            <person name="Nakamura H."/>
            <person name="Ohtoshi R."/>
            <person name="Moran D.A.P."/>
            <person name="Shinohara A."/>
            <person name="Yoshida Y."/>
            <person name="Fujiwara M."/>
            <person name="Mori M."/>
            <person name="Tomita M."/>
            <person name="Arakawa K."/>
        </authorList>
    </citation>
    <scope>NUCLEOTIDE SEQUENCE [LARGE SCALE GENOMIC DNA]</scope>
</reference>
<dbReference type="AlphaFoldDB" id="A0A4Y2I6I8"/>
<comment type="caution">
    <text evidence="1">The sequence shown here is derived from an EMBL/GenBank/DDBJ whole genome shotgun (WGS) entry which is preliminary data.</text>
</comment>
<proteinExistence type="predicted"/>
<dbReference type="EMBL" id="BGPR01105480">
    <property type="protein sequence ID" value="GBM73224.1"/>
    <property type="molecule type" value="Genomic_DNA"/>
</dbReference>
<protein>
    <submittedName>
        <fullName evidence="1">Uncharacterized protein</fullName>
    </submittedName>
</protein>
<accession>A0A4Y2I6I8</accession>
<dbReference type="Proteomes" id="UP000499080">
    <property type="component" value="Unassembled WGS sequence"/>
</dbReference>
<evidence type="ECO:0000313" key="2">
    <source>
        <dbReference type="Proteomes" id="UP000499080"/>
    </source>
</evidence>
<gene>
    <name evidence="1" type="ORF">AVEN_39787_1</name>
</gene>
<name>A0A4Y2I6I8_ARAVE</name>
<keyword evidence="2" id="KW-1185">Reference proteome</keyword>
<sequence length="96" mass="11592">MWTRFVQWVITQENDLFRTHTADFPSTDVRESKLKSFSMLRQPRILLHKSSQTKTTFFHQQQCQLMSPTTTHHRQMLSWIVLRRRSPPFQQAWTSS</sequence>
<evidence type="ECO:0000313" key="1">
    <source>
        <dbReference type="EMBL" id="GBM73224.1"/>
    </source>
</evidence>